<dbReference type="Pfam" id="PF00939">
    <property type="entry name" value="Na_sulph_symp"/>
    <property type="match status" value="1"/>
</dbReference>
<dbReference type="GO" id="GO:0015137">
    <property type="term" value="F:citrate transmembrane transporter activity"/>
    <property type="evidence" value="ECO:0007669"/>
    <property type="project" value="TreeGrafter"/>
</dbReference>
<feature type="transmembrane region" description="Helical" evidence="7">
    <location>
        <begin position="525"/>
        <end position="549"/>
    </location>
</feature>
<dbReference type="PROSITE" id="PS01271">
    <property type="entry name" value="NA_SULFATE"/>
    <property type="match status" value="1"/>
</dbReference>
<accession>A0A0H3YEZ7</accession>
<evidence type="ECO:0000256" key="1">
    <source>
        <dbReference type="ARBA" id="ARBA00004141"/>
    </source>
</evidence>
<evidence type="ECO:0000256" key="6">
    <source>
        <dbReference type="ARBA" id="ARBA00023136"/>
    </source>
</evidence>
<feature type="transmembrane region" description="Helical" evidence="7">
    <location>
        <begin position="35"/>
        <end position="60"/>
    </location>
</feature>
<dbReference type="AlphaFoldDB" id="A0A0H3YEZ7"/>
<feature type="transmembrane region" description="Helical" evidence="7">
    <location>
        <begin position="485"/>
        <end position="504"/>
    </location>
</feature>
<dbReference type="InterPro" id="IPR001898">
    <property type="entry name" value="SLC13A/DASS"/>
</dbReference>
<feature type="transmembrane region" description="Helical" evidence="7">
    <location>
        <begin position="256"/>
        <end position="280"/>
    </location>
</feature>
<feature type="transmembrane region" description="Helical" evidence="7">
    <location>
        <begin position="309"/>
        <end position="331"/>
    </location>
</feature>
<keyword evidence="4 7" id="KW-0812">Transmembrane</keyword>
<protein>
    <submittedName>
        <fullName evidence="8">Slc13a-1</fullName>
    </submittedName>
</protein>
<comment type="similarity">
    <text evidence="2">Belongs to the SLC13A/DASS transporter (TC 2.A.47) family. NADC subfamily.</text>
</comment>
<feature type="transmembrane region" description="Helical" evidence="7">
    <location>
        <begin position="6"/>
        <end position="23"/>
    </location>
</feature>
<keyword evidence="3" id="KW-0813">Transport</keyword>
<dbReference type="PANTHER" id="PTHR10283">
    <property type="entry name" value="SOLUTE CARRIER FAMILY 13 MEMBER"/>
    <property type="match status" value="1"/>
</dbReference>
<reference evidence="8" key="1">
    <citation type="journal article" date="2015" name="Elife">
        <title>Stem cells and fluid flow drive cyst formation in an invertebrate excretory organ.</title>
        <authorList>
            <person name="Thi-Kim Vu H."/>
            <person name="Rink J.C."/>
            <person name="McKinney S.A."/>
            <person name="McClain M."/>
            <person name="Lakshmanaperumal N."/>
            <person name="Alexander R."/>
            <person name="Sanchez Alvarado A."/>
        </authorList>
    </citation>
    <scope>NUCLEOTIDE SEQUENCE</scope>
</reference>
<sequence length="571" mass="63190">MNYLIRPFILILAPIILLPLIFVHPSNLSNCAYVLILMAIYWVTEAIHLSVTSLLPIILLPLLGVIDSERVTMHYFTNTNMLFLGSLIVARGIEHCNLHKRIALFILKLFGTNPIMLILGFMLPTWFMSMWISNVAATSMGDSIAQAVIAEMEKWAQDHEPPHANDLEIKGKLEFQNISDTEKKEREILIKKNQPIVQQVGKSHFTSLATGISLSIAYAATCGGIGTLTGTGPNLILEGLIVSRYGESSGLNFGSYMAYAVPISVLCLICTWAWICLLFIGPKKIFRQNKDKSQEKKVMGMLDREYNKLGPMSFAELSSIIWLFILIVLWITRNPGYPLWNRLFVYKQTDGSSHSFATDTQPVILIAIIFLSWPAKNPFKKKYWLTKHKHESLLPWNEMQKGLSWSVIFLLGGSFALADACQVSGLSSLIGSSLHSLTTVPPMASMFLVICGICLVTGITSNTATATIVLPILLSLAECNNINPLYLALPGAVAASLAFCLPVSTPPNAIVFANGRIKIFDMIRCGLFLNVVCILIVFICTISYGQAIYGLNEFPKWANHCSTTGNKTLLH</sequence>
<comment type="subcellular location">
    <subcellularLocation>
        <location evidence="1">Membrane</location>
        <topology evidence="1">Multi-pass membrane protein</topology>
    </subcellularLocation>
</comment>
<dbReference type="GO" id="GO:0015141">
    <property type="term" value="F:succinate transmembrane transporter activity"/>
    <property type="evidence" value="ECO:0007669"/>
    <property type="project" value="TreeGrafter"/>
</dbReference>
<evidence type="ECO:0000256" key="2">
    <source>
        <dbReference type="ARBA" id="ARBA00006772"/>
    </source>
</evidence>
<feature type="transmembrane region" description="Helical" evidence="7">
    <location>
        <begin position="447"/>
        <end position="473"/>
    </location>
</feature>
<dbReference type="EMBL" id="KT163530">
    <property type="protein sequence ID" value="AKN21480.1"/>
    <property type="molecule type" value="mRNA"/>
</dbReference>
<evidence type="ECO:0000256" key="3">
    <source>
        <dbReference type="ARBA" id="ARBA00022448"/>
    </source>
</evidence>
<keyword evidence="5 7" id="KW-1133">Transmembrane helix</keyword>
<dbReference type="GO" id="GO:0005886">
    <property type="term" value="C:plasma membrane"/>
    <property type="evidence" value="ECO:0007669"/>
    <property type="project" value="TreeGrafter"/>
</dbReference>
<feature type="transmembrane region" description="Helical" evidence="7">
    <location>
        <begin position="102"/>
        <end position="123"/>
    </location>
</feature>
<evidence type="ECO:0000313" key="8">
    <source>
        <dbReference type="EMBL" id="AKN21480.1"/>
    </source>
</evidence>
<name>A0A0H3YEZ7_SCHMD</name>
<evidence type="ECO:0000256" key="7">
    <source>
        <dbReference type="SAM" id="Phobius"/>
    </source>
</evidence>
<feature type="transmembrane region" description="Helical" evidence="7">
    <location>
        <begin position="72"/>
        <end position="90"/>
    </location>
</feature>
<keyword evidence="6 7" id="KW-0472">Membrane</keyword>
<dbReference type="PANTHER" id="PTHR10283:SF82">
    <property type="entry name" value="SOLUTE CARRIER FAMILY 13 MEMBER 2"/>
    <property type="match status" value="1"/>
</dbReference>
<evidence type="ECO:0000256" key="5">
    <source>
        <dbReference type="ARBA" id="ARBA00022989"/>
    </source>
</evidence>
<gene>
    <name evidence="8" type="primary">slc13a-1</name>
</gene>
<evidence type="ECO:0000256" key="4">
    <source>
        <dbReference type="ARBA" id="ARBA00022692"/>
    </source>
</evidence>
<proteinExistence type="evidence at transcript level"/>
<organism evidence="8">
    <name type="scientific">Schmidtea mediterranea</name>
    <name type="common">Freshwater planarian flatworm</name>
    <dbReference type="NCBI Taxonomy" id="79327"/>
    <lineage>
        <taxon>Eukaryota</taxon>
        <taxon>Metazoa</taxon>
        <taxon>Spiralia</taxon>
        <taxon>Lophotrochozoa</taxon>
        <taxon>Platyhelminthes</taxon>
        <taxon>Rhabditophora</taxon>
        <taxon>Seriata</taxon>
        <taxon>Tricladida</taxon>
        <taxon>Continenticola</taxon>
        <taxon>Geoplanoidea</taxon>
        <taxon>Dugesiidae</taxon>
        <taxon>Schmidtea</taxon>
    </lineage>
</organism>
<dbReference type="InterPro" id="IPR031312">
    <property type="entry name" value="Na/sul_symport_CS"/>
</dbReference>